<dbReference type="Proteomes" id="UP000267821">
    <property type="component" value="Unassembled WGS sequence"/>
</dbReference>
<dbReference type="GO" id="GO:0033925">
    <property type="term" value="F:mannosyl-glycoprotein endo-beta-N-acetylglucosaminidase activity"/>
    <property type="evidence" value="ECO:0007669"/>
    <property type="project" value="UniProtKB-EC"/>
</dbReference>
<dbReference type="PANTHER" id="PTHR13246:SF1">
    <property type="entry name" value="CYTOSOLIC ENDO-BETA-N-ACETYLGLUCOSAMINIDASE"/>
    <property type="match status" value="1"/>
</dbReference>
<evidence type="ECO:0000313" key="4">
    <source>
        <dbReference type="Proteomes" id="UP000267821"/>
    </source>
</evidence>
<dbReference type="InterPro" id="IPR005201">
    <property type="entry name" value="TIM_ENGase"/>
</dbReference>
<dbReference type="STRING" id="1051890.A0A3N4LYY3"/>
<dbReference type="CDD" id="cd06547">
    <property type="entry name" value="GH85_ENGase"/>
    <property type="match status" value="1"/>
</dbReference>
<reference evidence="3 4" key="1">
    <citation type="journal article" date="2018" name="Nat. Ecol. Evol.">
        <title>Pezizomycetes genomes reveal the molecular basis of ectomycorrhizal truffle lifestyle.</title>
        <authorList>
            <person name="Murat C."/>
            <person name="Payen T."/>
            <person name="Noel B."/>
            <person name="Kuo A."/>
            <person name="Morin E."/>
            <person name="Chen J."/>
            <person name="Kohler A."/>
            <person name="Krizsan K."/>
            <person name="Balestrini R."/>
            <person name="Da Silva C."/>
            <person name="Montanini B."/>
            <person name="Hainaut M."/>
            <person name="Levati E."/>
            <person name="Barry K.W."/>
            <person name="Belfiori B."/>
            <person name="Cichocki N."/>
            <person name="Clum A."/>
            <person name="Dockter R.B."/>
            <person name="Fauchery L."/>
            <person name="Guy J."/>
            <person name="Iotti M."/>
            <person name="Le Tacon F."/>
            <person name="Lindquist E.A."/>
            <person name="Lipzen A."/>
            <person name="Malagnac F."/>
            <person name="Mello A."/>
            <person name="Molinier V."/>
            <person name="Miyauchi S."/>
            <person name="Poulain J."/>
            <person name="Riccioni C."/>
            <person name="Rubini A."/>
            <person name="Sitrit Y."/>
            <person name="Splivallo R."/>
            <person name="Traeger S."/>
            <person name="Wang M."/>
            <person name="Zifcakova L."/>
            <person name="Wipf D."/>
            <person name="Zambonelli A."/>
            <person name="Paolocci F."/>
            <person name="Nowrousian M."/>
            <person name="Ottonello S."/>
            <person name="Baldrian P."/>
            <person name="Spatafora J.W."/>
            <person name="Henrissat B."/>
            <person name="Nagy L.G."/>
            <person name="Aury J.M."/>
            <person name="Wincker P."/>
            <person name="Grigoriev I.V."/>
            <person name="Bonfante P."/>
            <person name="Martin F.M."/>
        </authorList>
    </citation>
    <scope>NUCLEOTIDE SEQUENCE [LARGE SCALE GENOMIC DNA]</scope>
    <source>
        <strain evidence="3 4">ATCC MYA-4762</strain>
    </source>
</reference>
<keyword evidence="4" id="KW-1185">Reference proteome</keyword>
<dbReference type="InterPro" id="IPR032979">
    <property type="entry name" value="ENGase"/>
</dbReference>
<dbReference type="InParanoid" id="A0A3N4LYY3"/>
<dbReference type="PANTHER" id="PTHR13246">
    <property type="entry name" value="ENDO BETA N-ACETYLGLUCOSAMINIDASE"/>
    <property type="match status" value="1"/>
</dbReference>
<organism evidence="3 4">
    <name type="scientific">Terfezia boudieri ATCC MYA-4762</name>
    <dbReference type="NCBI Taxonomy" id="1051890"/>
    <lineage>
        <taxon>Eukaryota</taxon>
        <taxon>Fungi</taxon>
        <taxon>Dikarya</taxon>
        <taxon>Ascomycota</taxon>
        <taxon>Pezizomycotina</taxon>
        <taxon>Pezizomycetes</taxon>
        <taxon>Pezizales</taxon>
        <taxon>Pezizaceae</taxon>
        <taxon>Terfezia</taxon>
    </lineage>
</organism>
<feature type="domain" description="Cytosolic endo-beta-N-acetylglucosaminidase TIM barrel" evidence="2">
    <location>
        <begin position="102"/>
        <end position="390"/>
    </location>
</feature>
<evidence type="ECO:0000259" key="2">
    <source>
        <dbReference type="Pfam" id="PF03644"/>
    </source>
</evidence>
<dbReference type="AlphaFoldDB" id="A0A3N4LYY3"/>
<sequence length="465" mass="51833">MADVPADTPDFIYFESVEQLASWHPSSASPIHISNTPLFPRAHISNPIPQPSTQQDVTPCPAARRDHTPSKTQSATPQLTPLLVCHDFKGGYLAHEAAQGIASSETVYTCEYLQYIDIFVYFSHKRVAVPPASWINLMHKNGVKILGTFLVEHDTGAVELRKIFGEGTDGPDASFYANQLVSLAKTYGFDGWLLNFESSFPSGTFDLPIFQSWLEYLKDEMHRAVTGGQVIWYDALTIDNRVFYQNGITDANKPFFDVSDGIFTNYWWREHNIRSTADIASTLGRPRDVLCGVDVWGRGSLGDGGFNVGEALASIQRHGLAAAIFAPGWTFEHLGPEKFRENEQKFWVGDSYRRPAGAGFGPIAQYSKLLACGTSNFFYTNFSRGFGNVWRVGGEVCMIPLRHVESWVPVVGIKCTDHRCRYSSNLPCHGSTLEYNRFCQISQRKMANSSIGIWTQNTRTRAVGA</sequence>
<dbReference type="Pfam" id="PF03644">
    <property type="entry name" value="Glyco_hydro_85"/>
    <property type="match status" value="1"/>
</dbReference>
<protein>
    <recommendedName>
        <fullName evidence="2">Cytosolic endo-beta-N-acetylglucosaminidase TIM barrel domain-containing protein</fullName>
    </recommendedName>
</protein>
<dbReference type="EMBL" id="ML121535">
    <property type="protein sequence ID" value="RPB26342.1"/>
    <property type="molecule type" value="Genomic_DNA"/>
</dbReference>
<evidence type="ECO:0000256" key="1">
    <source>
        <dbReference type="SAM" id="MobiDB-lite"/>
    </source>
</evidence>
<evidence type="ECO:0000313" key="3">
    <source>
        <dbReference type="EMBL" id="RPB26342.1"/>
    </source>
</evidence>
<gene>
    <name evidence="3" type="ORF">L211DRAFT_901380</name>
</gene>
<dbReference type="GO" id="GO:0005829">
    <property type="term" value="C:cytosol"/>
    <property type="evidence" value="ECO:0007669"/>
    <property type="project" value="UniProtKB-SubCell"/>
</dbReference>
<proteinExistence type="predicted"/>
<dbReference type="Gene3D" id="3.20.20.80">
    <property type="entry name" value="Glycosidases"/>
    <property type="match status" value="1"/>
</dbReference>
<name>A0A3N4LYY3_9PEZI</name>
<feature type="region of interest" description="Disordered" evidence="1">
    <location>
        <begin position="43"/>
        <end position="76"/>
    </location>
</feature>
<dbReference type="OrthoDB" id="284473at2759"/>
<accession>A0A3N4LYY3</accession>